<accession>A0A8J3WHQ7</accession>
<evidence type="ECO:0000259" key="2">
    <source>
        <dbReference type="Pfam" id="PF18075"/>
    </source>
</evidence>
<organism evidence="3 4">
    <name type="scientific">Planobispora siamensis</name>
    <dbReference type="NCBI Taxonomy" id="936338"/>
    <lineage>
        <taxon>Bacteria</taxon>
        <taxon>Bacillati</taxon>
        <taxon>Actinomycetota</taxon>
        <taxon>Actinomycetes</taxon>
        <taxon>Streptosporangiales</taxon>
        <taxon>Streptosporangiaceae</taxon>
        <taxon>Planobispora</taxon>
    </lineage>
</organism>
<feature type="domain" description="FtsX extracellular" evidence="2">
    <location>
        <begin position="235"/>
        <end position="317"/>
    </location>
</feature>
<name>A0A8J3WHQ7_9ACTN</name>
<dbReference type="Proteomes" id="UP000619788">
    <property type="component" value="Unassembled WGS sequence"/>
</dbReference>
<protein>
    <recommendedName>
        <fullName evidence="2">FtsX extracellular domain-containing protein</fullName>
    </recommendedName>
</protein>
<feature type="transmembrane region" description="Helical" evidence="1">
    <location>
        <begin position="51"/>
        <end position="73"/>
    </location>
</feature>
<gene>
    <name evidence="3" type="ORF">Psi01_03200</name>
</gene>
<keyword evidence="1" id="KW-1133">Transmembrane helix</keyword>
<feature type="domain" description="FtsX extracellular" evidence="2">
    <location>
        <begin position="93"/>
        <end position="194"/>
    </location>
</feature>
<comment type="caution">
    <text evidence="3">The sequence shown here is derived from an EMBL/GenBank/DDBJ whole genome shotgun (WGS) entry which is preliminary data.</text>
</comment>
<evidence type="ECO:0000256" key="1">
    <source>
        <dbReference type="SAM" id="Phobius"/>
    </source>
</evidence>
<evidence type="ECO:0000313" key="4">
    <source>
        <dbReference type="Proteomes" id="UP000619788"/>
    </source>
</evidence>
<dbReference type="AlphaFoldDB" id="A0A8J3WHQ7"/>
<keyword evidence="1" id="KW-0812">Transmembrane</keyword>
<dbReference type="InterPro" id="IPR040690">
    <property type="entry name" value="FtsX_ECD"/>
</dbReference>
<reference evidence="3 4" key="1">
    <citation type="submission" date="2021-01" db="EMBL/GenBank/DDBJ databases">
        <title>Whole genome shotgun sequence of Planobispora siamensis NBRC 107568.</title>
        <authorList>
            <person name="Komaki H."/>
            <person name="Tamura T."/>
        </authorList>
    </citation>
    <scope>NUCLEOTIDE SEQUENCE [LARGE SCALE GENOMIC DNA]</scope>
    <source>
        <strain evidence="3 4">NBRC 107568</strain>
    </source>
</reference>
<dbReference type="Pfam" id="PF18075">
    <property type="entry name" value="FtsX_ECD"/>
    <property type="match status" value="2"/>
</dbReference>
<keyword evidence="1" id="KW-0472">Membrane</keyword>
<dbReference type="EMBL" id="BOOJ01000005">
    <property type="protein sequence ID" value="GIH89690.1"/>
    <property type="molecule type" value="Genomic_DNA"/>
</dbReference>
<proteinExistence type="predicted"/>
<evidence type="ECO:0000313" key="3">
    <source>
        <dbReference type="EMBL" id="GIH89690.1"/>
    </source>
</evidence>
<keyword evidence="4" id="KW-1185">Reference proteome</keyword>
<dbReference type="Gene3D" id="3.30.70.3040">
    <property type="match status" value="2"/>
</dbReference>
<sequence>MAVVWEIWHSRSMSFPDHQEPGPGYEELSFGDGDPDRESRLQVWLRTHTRLLTACAVVLVLIGASVVGGRHLYERSREPLPPPEARDSGQVRVVVHLCGQRVEAWSCLRRGEVTDADGQAIAARMRAMPELADVAFVSKEEDSRRSLAYYAAIGEPERADELFFHASVEAVLRRGEDFKGVADRLKEIPGVVAVFRELPDAWEGKADLAVALCAEGERPARGCQEGRTVRSGAPATEAEKEAILDRLWDLPGVETVYLQKREDFMRLKRQYEPQDPAEHTTPRVDRTRATFYVKLADPAGRATVAGAVKDLPGVGGVYPVGYSW</sequence>